<keyword evidence="5" id="KW-1185">Reference proteome</keyword>
<keyword evidence="2" id="KW-0285">Flavoprotein</keyword>
<name>A0A4U0Y3M2_9PEZI</name>
<dbReference type="InterPro" id="IPR012132">
    <property type="entry name" value="GMC_OxRdtase"/>
</dbReference>
<dbReference type="PANTHER" id="PTHR11552">
    <property type="entry name" value="GLUCOSE-METHANOL-CHOLINE GMC OXIDOREDUCTASE"/>
    <property type="match status" value="1"/>
</dbReference>
<dbReference type="InterPro" id="IPR036188">
    <property type="entry name" value="FAD/NAD-bd_sf"/>
</dbReference>
<dbReference type="InterPro" id="IPR000172">
    <property type="entry name" value="GMC_OxRdtase_N"/>
</dbReference>
<dbReference type="STRING" id="329884.A0A4U0Y3M2"/>
<dbReference type="Proteomes" id="UP000309340">
    <property type="component" value="Unassembled WGS sequence"/>
</dbReference>
<organism evidence="4 5">
    <name type="scientific">Friedmanniomyces simplex</name>
    <dbReference type="NCBI Taxonomy" id="329884"/>
    <lineage>
        <taxon>Eukaryota</taxon>
        <taxon>Fungi</taxon>
        <taxon>Dikarya</taxon>
        <taxon>Ascomycota</taxon>
        <taxon>Pezizomycotina</taxon>
        <taxon>Dothideomycetes</taxon>
        <taxon>Dothideomycetidae</taxon>
        <taxon>Mycosphaerellales</taxon>
        <taxon>Teratosphaeriaceae</taxon>
        <taxon>Friedmanniomyces</taxon>
    </lineage>
</organism>
<protein>
    <recommendedName>
        <fullName evidence="3">Glucose-methanol-choline oxidoreductase N-terminal domain-containing protein</fullName>
    </recommendedName>
</protein>
<comment type="similarity">
    <text evidence="1 2">Belongs to the GMC oxidoreductase family.</text>
</comment>
<dbReference type="Gene3D" id="3.50.50.60">
    <property type="entry name" value="FAD/NAD(P)-binding domain"/>
    <property type="match status" value="1"/>
</dbReference>
<dbReference type="GO" id="GO:0050660">
    <property type="term" value="F:flavin adenine dinucleotide binding"/>
    <property type="evidence" value="ECO:0007669"/>
    <property type="project" value="InterPro"/>
</dbReference>
<dbReference type="SUPFAM" id="SSF51905">
    <property type="entry name" value="FAD/NAD(P)-binding domain"/>
    <property type="match status" value="1"/>
</dbReference>
<dbReference type="SUPFAM" id="SSF54373">
    <property type="entry name" value="FAD-linked reductases, C-terminal domain"/>
    <property type="match status" value="1"/>
</dbReference>
<dbReference type="OrthoDB" id="269227at2759"/>
<feature type="domain" description="Glucose-methanol-choline oxidoreductase N-terminal" evidence="3">
    <location>
        <begin position="84"/>
        <end position="107"/>
    </location>
</feature>
<dbReference type="AlphaFoldDB" id="A0A4U0Y3M2"/>
<evidence type="ECO:0000313" key="4">
    <source>
        <dbReference type="EMBL" id="TKA82743.1"/>
    </source>
</evidence>
<gene>
    <name evidence="4" type="ORF">B0A55_01081</name>
</gene>
<dbReference type="InterPro" id="IPR007867">
    <property type="entry name" value="GMC_OxRtase_C"/>
</dbReference>
<evidence type="ECO:0000259" key="3">
    <source>
        <dbReference type="PROSITE" id="PS00623"/>
    </source>
</evidence>
<keyword evidence="2" id="KW-0274">FAD</keyword>
<dbReference type="Pfam" id="PF00732">
    <property type="entry name" value="GMC_oxred_N"/>
    <property type="match status" value="1"/>
</dbReference>
<evidence type="ECO:0000256" key="2">
    <source>
        <dbReference type="RuleBase" id="RU003968"/>
    </source>
</evidence>
<dbReference type="EMBL" id="NAJQ01000026">
    <property type="protein sequence ID" value="TKA82743.1"/>
    <property type="molecule type" value="Genomic_DNA"/>
</dbReference>
<dbReference type="GO" id="GO:0044550">
    <property type="term" value="P:secondary metabolite biosynthetic process"/>
    <property type="evidence" value="ECO:0007669"/>
    <property type="project" value="TreeGrafter"/>
</dbReference>
<dbReference type="Gene3D" id="3.30.560.10">
    <property type="entry name" value="Glucose Oxidase, domain 3"/>
    <property type="match status" value="1"/>
</dbReference>
<reference evidence="4 5" key="1">
    <citation type="submission" date="2017-03" db="EMBL/GenBank/DDBJ databases">
        <title>Genomes of endolithic fungi from Antarctica.</title>
        <authorList>
            <person name="Coleine C."/>
            <person name="Masonjones S."/>
            <person name="Stajich J.E."/>
        </authorList>
    </citation>
    <scope>NUCLEOTIDE SEQUENCE [LARGE SCALE GENOMIC DNA]</scope>
    <source>
        <strain evidence="4 5">CCFEE 5184</strain>
    </source>
</reference>
<proteinExistence type="inferred from homology"/>
<dbReference type="GO" id="GO:0016614">
    <property type="term" value="F:oxidoreductase activity, acting on CH-OH group of donors"/>
    <property type="evidence" value="ECO:0007669"/>
    <property type="project" value="InterPro"/>
</dbReference>
<dbReference type="PROSITE" id="PS00623">
    <property type="entry name" value="GMC_OXRED_1"/>
    <property type="match status" value="1"/>
</dbReference>
<accession>A0A4U0Y3M2</accession>
<evidence type="ECO:0000313" key="5">
    <source>
        <dbReference type="Proteomes" id="UP000309340"/>
    </source>
</evidence>
<evidence type="ECO:0000256" key="1">
    <source>
        <dbReference type="ARBA" id="ARBA00010790"/>
    </source>
</evidence>
<dbReference type="PANTHER" id="PTHR11552:SF115">
    <property type="entry name" value="DEHYDROGENASE XPTC-RELATED"/>
    <property type="match status" value="1"/>
</dbReference>
<dbReference type="Pfam" id="PF05199">
    <property type="entry name" value="GMC_oxred_C"/>
    <property type="match status" value="1"/>
</dbReference>
<sequence>MLGSRSTLIVVGGGTAGNAVAARLSQYLPNSSVLVIEAGPYAPDEDKINIPGLKGTTLGTKYDWNFTSIPQPQLYNRTITQDRGKVLGGSSALNLLIWDRGSKPEYDAWGEVGNPGWNWKSMDAAMSKAENFTNPGPPIYTGHAGYGIAGPINAVVNKFIPVQQDTWIPTLENLGVPLNSEWLDGENVGVAYHSSSIDPTHYNRSYSAVEYLPRAGPNLEVWTNTEVAKVNLEEQDGSYVATGVTLMDGSTVSARKEVIVSGGTIKNPQLLELSGVGNSSILSAAGVAQKINLPGVGENLQDHPRIQASYQLKSNYTSFDKLKHDPAYAAEQLALYEAGNLTEYGYAASAYSYQSWSSIVSNDSSLVEAAKSVVASTENNVVDKKKLEFLTNAKFTKTIAQSELVLSDGYTGSKGYPAINTSLGYVHIKSDDASEHPAYNPAFASNEYDLQGLITIAKYIRKVAQTAPFSETWTSEYEPGLDVVQTEEEWQTYVLNNTQPFYHPVGTCAMLPREDGGVVDPSLMVYDTTNLRVVDASIIPILVSAHPQTGIYGVRKGLRRSLRLAGRRGLEWSHNKCLGNDDKEQKVKLLEVDFEDSDTFPLLIGATSESPVEQFDAKRKQYDCELLIAWGPDTLTPMKHRSDMVVTAYKLGFALVYGLRLSARDIDLECLSKIIPAVTDFADAYSLLPACANNISHLIFGHAWDGYDIVASNPFQMLLTACNLESESIYREAMKHAAAIHHRFGPHEKSEVYNSTYFSERGEHTLQDNLERHTREFSDELEEVAKSILRVYPYVCGQSGAARDVGLAIYRDWIINNVMDQWDGRGFLVLLDTGYNVNDIVAKWSTKGWHKEVGILYKDYIYPWVDTAKIAEIVFEELTVAGVDDARHGANW</sequence>
<comment type="caution">
    <text evidence="4">The sequence shown here is derived from an EMBL/GenBank/DDBJ whole genome shotgun (WGS) entry which is preliminary data.</text>
</comment>